<dbReference type="AlphaFoldDB" id="A0AAE6JJT9"/>
<dbReference type="Pfam" id="PF00109">
    <property type="entry name" value="ketoacyl-synt"/>
    <property type="match status" value="1"/>
</dbReference>
<reference evidence="6 8" key="2">
    <citation type="submission" date="2021-03" db="EMBL/GenBank/DDBJ databases">
        <title>Mucilaginibacter strains isolated from gold and copper mining confer multi heavy-metal resistance.</title>
        <authorList>
            <person name="Li Y."/>
        </authorList>
    </citation>
    <scope>NUCLEOTIDE SEQUENCE [LARGE SCALE GENOMIC DNA]</scope>
    <source>
        <strain evidence="6 8">P2-4</strain>
    </source>
</reference>
<name>A0AAE6JJT9_9SPHI</name>
<reference evidence="5 7" key="1">
    <citation type="submission" date="2019-08" db="EMBL/GenBank/DDBJ databases">
        <title>Comparative genome analysis confer to the adaptation heavy metal polluted environment.</title>
        <authorList>
            <person name="Li Y."/>
        </authorList>
    </citation>
    <scope>NUCLEOTIDE SEQUENCE [LARGE SCALE GENOMIC DNA]</scope>
    <source>
        <strain evidence="5 7">P2</strain>
    </source>
</reference>
<dbReference type="InterPro" id="IPR014031">
    <property type="entry name" value="Ketoacyl_synth_C"/>
</dbReference>
<dbReference type="Pfam" id="PF02801">
    <property type="entry name" value="Ketoacyl-synt_C"/>
    <property type="match status" value="1"/>
</dbReference>
<dbReference type="InterPro" id="IPR016039">
    <property type="entry name" value="Thiolase-like"/>
</dbReference>
<comment type="similarity">
    <text evidence="1 3">Belongs to the thiolase-like superfamily. Beta-ketoacyl-ACP synthases family.</text>
</comment>
<evidence type="ECO:0000313" key="7">
    <source>
        <dbReference type="Proteomes" id="UP000250557"/>
    </source>
</evidence>
<dbReference type="InterPro" id="IPR014030">
    <property type="entry name" value="Ketoacyl_synth_N"/>
</dbReference>
<dbReference type="GO" id="GO:0006633">
    <property type="term" value="P:fatty acid biosynthetic process"/>
    <property type="evidence" value="ECO:0007669"/>
    <property type="project" value="TreeGrafter"/>
</dbReference>
<gene>
    <name evidence="5" type="ORF">DIU31_025745</name>
    <name evidence="6" type="ORF">J3L21_01680</name>
</gene>
<dbReference type="EMBL" id="CP071880">
    <property type="protein sequence ID" value="QTE50725.1"/>
    <property type="molecule type" value="Genomic_DNA"/>
</dbReference>
<dbReference type="Proteomes" id="UP000663940">
    <property type="component" value="Chromosome"/>
</dbReference>
<dbReference type="GO" id="GO:0004315">
    <property type="term" value="F:3-oxoacyl-[acyl-carrier-protein] synthase activity"/>
    <property type="evidence" value="ECO:0007669"/>
    <property type="project" value="TreeGrafter"/>
</dbReference>
<evidence type="ECO:0000256" key="2">
    <source>
        <dbReference type="ARBA" id="ARBA00022679"/>
    </source>
</evidence>
<keyword evidence="8" id="KW-1185">Reference proteome</keyword>
<dbReference type="InterPro" id="IPR000794">
    <property type="entry name" value="Beta-ketoacyl_synthase"/>
</dbReference>
<evidence type="ECO:0000256" key="1">
    <source>
        <dbReference type="ARBA" id="ARBA00008467"/>
    </source>
</evidence>
<accession>A0AAE6JJT9</accession>
<evidence type="ECO:0000313" key="5">
    <source>
        <dbReference type="EMBL" id="QEM06743.1"/>
    </source>
</evidence>
<dbReference type="EMBL" id="CP043451">
    <property type="protein sequence ID" value="QEM06743.1"/>
    <property type="molecule type" value="Genomic_DNA"/>
</dbReference>
<dbReference type="PROSITE" id="PS52004">
    <property type="entry name" value="KS3_2"/>
    <property type="match status" value="1"/>
</dbReference>
<proteinExistence type="inferred from homology"/>
<keyword evidence="2 3" id="KW-0808">Transferase</keyword>
<feature type="domain" description="Ketosynthase family 3 (KS3)" evidence="4">
    <location>
        <begin position="2"/>
        <end position="398"/>
    </location>
</feature>
<dbReference type="InterPro" id="IPR020841">
    <property type="entry name" value="PKS_Beta-ketoAc_synthase_dom"/>
</dbReference>
<dbReference type="CDD" id="cd00834">
    <property type="entry name" value="KAS_I_II"/>
    <property type="match status" value="1"/>
</dbReference>
<dbReference type="SMART" id="SM00825">
    <property type="entry name" value="PKS_KS"/>
    <property type="match status" value="1"/>
</dbReference>
<protein>
    <submittedName>
        <fullName evidence="5">Beta-ketoacyl-[acyl-carrier-protein] synthase family protein</fullName>
    </submittedName>
</protein>
<evidence type="ECO:0000259" key="4">
    <source>
        <dbReference type="PROSITE" id="PS52004"/>
    </source>
</evidence>
<dbReference type="Gene3D" id="3.40.47.10">
    <property type="match status" value="1"/>
</dbReference>
<dbReference type="PANTHER" id="PTHR11712:SF320">
    <property type="entry name" value="BETA-KETOACYL SYNTHASE"/>
    <property type="match status" value="1"/>
</dbReference>
<evidence type="ECO:0000256" key="3">
    <source>
        <dbReference type="RuleBase" id="RU003694"/>
    </source>
</evidence>
<dbReference type="GO" id="GO:0005829">
    <property type="term" value="C:cytosol"/>
    <property type="evidence" value="ECO:0007669"/>
    <property type="project" value="TreeGrafter"/>
</dbReference>
<dbReference type="RefSeq" id="WP_112656512.1">
    <property type="nucleotide sequence ID" value="NZ_CP043451.1"/>
</dbReference>
<dbReference type="PANTHER" id="PTHR11712">
    <property type="entry name" value="POLYKETIDE SYNTHASE-RELATED"/>
    <property type="match status" value="1"/>
</dbReference>
<sequence length="399" mass="42459">MEHPVFIAGLGVISAIGNTVAQNLLLLEQEKTGIAPIQYLDTEHRDEFPVGEVKLSNQELAELSGFKPGISRTAMLSSIAAKEALTDTGISNLAGLRTGFISANTVGGMDKTENFFRDFLADNTKGRLRDVVNHECGAITNLVADQLGIRHYVSTISTACSSSANAIMYGARLIKNNMLDVVIAGGTDALTRFTLNGFNTLMILDKQPCQPFDANRRGLNLGEGSGYVGLVSERIASSLKKDLYCTLSGYHNANDAYHQTASSPEGTGSLLAMEGALKKSGLQPADIGYINLHGTGTQNNDSSEGAAINKLFAGHSPKMSSTKAFTGHTLGASGGIEAVFSVLAVQRGLVYPNLRFETPMEGLPFTPETRFSKQPEIKHVLSNSFGFGGNCSSLIFSKP</sequence>
<organism evidence="5 7">
    <name type="scientific">Mucilaginibacter rubeus</name>
    <dbReference type="NCBI Taxonomy" id="2027860"/>
    <lineage>
        <taxon>Bacteria</taxon>
        <taxon>Pseudomonadati</taxon>
        <taxon>Bacteroidota</taxon>
        <taxon>Sphingobacteriia</taxon>
        <taxon>Sphingobacteriales</taxon>
        <taxon>Sphingobacteriaceae</taxon>
        <taxon>Mucilaginibacter</taxon>
    </lineage>
</organism>
<evidence type="ECO:0000313" key="8">
    <source>
        <dbReference type="Proteomes" id="UP000663940"/>
    </source>
</evidence>
<dbReference type="SUPFAM" id="SSF53901">
    <property type="entry name" value="Thiolase-like"/>
    <property type="match status" value="2"/>
</dbReference>
<dbReference type="Proteomes" id="UP000250557">
    <property type="component" value="Chromosome"/>
</dbReference>
<evidence type="ECO:0000313" key="6">
    <source>
        <dbReference type="EMBL" id="QTE50725.1"/>
    </source>
</evidence>